<dbReference type="GO" id="GO:0043139">
    <property type="term" value="F:5'-3' DNA helicase activity"/>
    <property type="evidence" value="ECO:0007669"/>
    <property type="project" value="UniProtKB-UniRule"/>
</dbReference>
<dbReference type="InterPro" id="IPR029493">
    <property type="entry name" value="RecD2-like_HHH"/>
</dbReference>
<dbReference type="InterPro" id="IPR027417">
    <property type="entry name" value="P-loop_NTPase"/>
</dbReference>
<dbReference type="CDD" id="cd18809">
    <property type="entry name" value="SF1_C_RecD"/>
    <property type="match status" value="1"/>
</dbReference>
<keyword evidence="1 3" id="KW-0547">Nucleotide-binding</keyword>
<dbReference type="GO" id="GO:0009338">
    <property type="term" value="C:exodeoxyribonuclease V complex"/>
    <property type="evidence" value="ECO:0007669"/>
    <property type="project" value="TreeGrafter"/>
</dbReference>
<dbReference type="AlphaFoldDB" id="A0A6V7RFW2"/>
<dbReference type="NCBIfam" id="TIGR01448">
    <property type="entry name" value="recD_rel"/>
    <property type="match status" value="1"/>
</dbReference>
<evidence type="ECO:0000259" key="5">
    <source>
        <dbReference type="Pfam" id="PF14490"/>
    </source>
</evidence>
<dbReference type="CDD" id="cd17933">
    <property type="entry name" value="DEXSc_RecD-like"/>
    <property type="match status" value="1"/>
</dbReference>
<dbReference type="SUPFAM" id="SSF52540">
    <property type="entry name" value="P-loop containing nucleoside triphosphate hydrolases"/>
    <property type="match status" value="2"/>
</dbReference>
<dbReference type="RefSeq" id="WP_186087456.1">
    <property type="nucleotide sequence ID" value="NZ_BMDB01000001.1"/>
</dbReference>
<evidence type="ECO:0000256" key="3">
    <source>
        <dbReference type="HAMAP-Rule" id="MF_01488"/>
    </source>
</evidence>
<evidence type="ECO:0000259" key="4">
    <source>
        <dbReference type="Pfam" id="PF13538"/>
    </source>
</evidence>
<dbReference type="Pfam" id="PF13538">
    <property type="entry name" value="UvrD_C_2"/>
    <property type="match status" value="1"/>
</dbReference>
<dbReference type="GO" id="GO:0017116">
    <property type="term" value="F:single-stranded DNA helicase activity"/>
    <property type="evidence" value="ECO:0007669"/>
    <property type="project" value="TreeGrafter"/>
</dbReference>
<dbReference type="Pfam" id="PF14490">
    <property type="entry name" value="HHH_RecD2"/>
    <property type="match status" value="1"/>
</dbReference>
<evidence type="ECO:0000259" key="6">
    <source>
        <dbReference type="Pfam" id="PF18335"/>
    </source>
</evidence>
<feature type="domain" description="UvrD-like helicase C-terminal" evidence="4">
    <location>
        <begin position="668"/>
        <end position="715"/>
    </location>
</feature>
<dbReference type="PANTHER" id="PTHR43788">
    <property type="entry name" value="DNA2/NAM7 HELICASE FAMILY MEMBER"/>
    <property type="match status" value="1"/>
</dbReference>
<comment type="catalytic activity">
    <reaction evidence="3">
        <text>ATP + H2O = ADP + phosphate + H(+)</text>
        <dbReference type="Rhea" id="RHEA:13065"/>
        <dbReference type="ChEBI" id="CHEBI:15377"/>
        <dbReference type="ChEBI" id="CHEBI:15378"/>
        <dbReference type="ChEBI" id="CHEBI:30616"/>
        <dbReference type="ChEBI" id="CHEBI:43474"/>
        <dbReference type="ChEBI" id="CHEBI:456216"/>
        <dbReference type="EC" id="5.6.2.3"/>
    </reaction>
</comment>
<dbReference type="InterPro" id="IPR027785">
    <property type="entry name" value="UvrD-like_helicase_C"/>
</dbReference>
<comment type="similarity">
    <text evidence="3">Belongs to the RecD family. RecD2 subfamily.</text>
</comment>
<dbReference type="GO" id="GO:0003677">
    <property type="term" value="F:DNA binding"/>
    <property type="evidence" value="ECO:0007669"/>
    <property type="project" value="UniProtKB-UniRule"/>
</dbReference>
<dbReference type="EMBL" id="CAJEWE010000010">
    <property type="protein sequence ID" value="CAD2076776.1"/>
    <property type="molecule type" value="Genomic_DNA"/>
</dbReference>
<sequence>MAQMTLDDEPFVVGEIDRVIFHNKDNHFYVCVLFIHETNTELKDETIVTGNFYDIHEGETYRFSGRVTEHQRYGKQFQAREFKKDIPRSEDGLVEYLSGEKFVGVGPKTAEAVVNALGINALKKIAEDYTVLHEVPGISDSRKRMIYRTIKENYATEEADLIMIELGIEPVKRAKIFDTYQSETLNVLTNTPYKLVEDIFGIGFKKADLIAQKAGIQKNSNERLSAGIHYSLERALNEEGHTYITLDNLITNTLTLLNDETTYFDSESVTEQVDLLATDNKLIVQDDRVTDKLFYYSERNSANKLYELSQVDMAKTSKKEIERMIGRVEKELDITYNEDQKIAIINAIVSPLSIITGGPGTGKTTIVKGIIETLRKINDIKPFVDYDESDGLYPIQLAAPTGRAAKRMKETTGIDASTIHRLIGWGRETEDTEIIDNIIDTEFIIVDEMSMVDTWLFYQFIKNVMPETQVVFVGDDAQLPSVGPGTVFKDLIESGVIPVTKLKTIYRQAEGSSIVKLAYEINNGQHVNIKERHDDRSFIEARTDQIADVVDIIVKKAVERGFDMRDVQVLAPIYRGPAGINTLNQVLQKVLNPRTEDKSEIEIGDKIFRENDKVIQLINRREDNVFNGDAGVIHSIVDQHDGGKESVTVDFDGNLITYERKDLSELAHAYCTSIHKAQGSEYPIVIMPIVSSYYHMLQKNIIYTGVTRAKESLIICGDANSFLNGIKREGIKRNTMLQTYLQDIFNMFEAVETTNQEETRVEELEEPKSFILTEEIVKAKKIDPMINMKGVTPFDFN</sequence>
<dbReference type="Gene3D" id="3.40.50.300">
    <property type="entry name" value="P-loop containing nucleotide triphosphate hydrolases"/>
    <property type="match status" value="2"/>
</dbReference>
<evidence type="ECO:0000256" key="1">
    <source>
        <dbReference type="ARBA" id="ARBA00022741"/>
    </source>
</evidence>
<dbReference type="InterPro" id="IPR055446">
    <property type="entry name" value="RecD2_N_OB"/>
</dbReference>
<keyword evidence="9" id="KW-1185">Reference proteome</keyword>
<organism evidence="8 9">
    <name type="scientific">Phocicoccus schoeneichii</name>
    <dbReference type="NCBI Taxonomy" id="1812261"/>
    <lineage>
        <taxon>Bacteria</taxon>
        <taxon>Bacillati</taxon>
        <taxon>Bacillota</taxon>
        <taxon>Bacilli</taxon>
        <taxon>Bacillales</taxon>
        <taxon>Salinicoccaceae</taxon>
        <taxon>Phocicoccus</taxon>
    </lineage>
</organism>
<dbReference type="Pfam" id="PF23139">
    <property type="entry name" value="OB_YrrC"/>
    <property type="match status" value="1"/>
</dbReference>
<dbReference type="InterPro" id="IPR041451">
    <property type="entry name" value="RecD2_SH13"/>
</dbReference>
<proteinExistence type="inferred from homology"/>
<gene>
    <name evidence="3 8" type="primary">recD2</name>
    <name evidence="8" type="ORF">JEOSCH030_01144</name>
</gene>
<comment type="function">
    <text evidence="3">DNA-dependent ATPase and ATP-dependent 5'-3' DNA helicase. Has no activity on blunt DNA or DNA with 3'-overhangs, requires at least 10 bases of 5'-ssDNA for helicase activity.</text>
</comment>
<evidence type="ECO:0000313" key="8">
    <source>
        <dbReference type="EMBL" id="CAD2076776.1"/>
    </source>
</evidence>
<name>A0A6V7RFW2_9BACL</name>
<dbReference type="InterPro" id="IPR010994">
    <property type="entry name" value="RuvA_2-like"/>
</dbReference>
<protein>
    <recommendedName>
        <fullName evidence="3">ATP-dependent RecD2 DNA helicase</fullName>
        <ecNumber evidence="3">5.6.2.3</ecNumber>
    </recommendedName>
    <alternativeName>
        <fullName evidence="3">DNA 5'-3' helicase subunit RecD2</fullName>
    </alternativeName>
</protein>
<evidence type="ECO:0000313" key="9">
    <source>
        <dbReference type="Proteomes" id="UP000521032"/>
    </source>
</evidence>
<feature type="domain" description="ATP-dependent RecD2 DNA helicase SH3" evidence="6">
    <location>
        <begin position="583"/>
        <end position="651"/>
    </location>
</feature>
<reference evidence="8 9" key="1">
    <citation type="submission" date="2020-07" db="EMBL/GenBank/DDBJ databases">
        <authorList>
            <person name="Criscuolo A."/>
        </authorList>
    </citation>
    <scope>NUCLEOTIDE SEQUENCE [LARGE SCALE GENOMIC DNA]</scope>
    <source>
        <strain evidence="9">CIP 111030</strain>
    </source>
</reference>
<keyword evidence="3 8" id="KW-0347">Helicase</keyword>
<evidence type="ECO:0000259" key="7">
    <source>
        <dbReference type="Pfam" id="PF23139"/>
    </source>
</evidence>
<keyword evidence="2 3" id="KW-0067">ATP-binding</keyword>
<dbReference type="HAMAP" id="MF_01488">
    <property type="entry name" value="RecD2"/>
    <property type="match status" value="1"/>
</dbReference>
<feature type="domain" description="ATP-dependent RecD2 DNA helicase-like helix-hairpin-helix" evidence="5">
    <location>
        <begin position="153"/>
        <end position="243"/>
    </location>
</feature>
<dbReference type="Gene3D" id="2.30.30.940">
    <property type="match status" value="1"/>
</dbReference>
<dbReference type="InterPro" id="IPR050534">
    <property type="entry name" value="Coronavir_polyprotein_1ab"/>
</dbReference>
<dbReference type="EC" id="5.6.2.3" evidence="3"/>
<feature type="binding site" evidence="3">
    <location>
        <begin position="360"/>
        <end position="364"/>
    </location>
    <ligand>
        <name>ATP</name>
        <dbReference type="ChEBI" id="CHEBI:30616"/>
    </ligand>
</feature>
<accession>A0A6V7RFW2</accession>
<dbReference type="Pfam" id="PF13604">
    <property type="entry name" value="AAA_30"/>
    <property type="match status" value="1"/>
</dbReference>
<dbReference type="Proteomes" id="UP000521032">
    <property type="component" value="Unassembled WGS sequence"/>
</dbReference>
<feature type="domain" description="ATP-dependent RecD2 DNA helicase OB-fold" evidence="7">
    <location>
        <begin position="11"/>
        <end position="87"/>
    </location>
</feature>
<dbReference type="InterPro" id="IPR006345">
    <property type="entry name" value="RecD2"/>
</dbReference>
<dbReference type="SUPFAM" id="SSF47781">
    <property type="entry name" value="RuvA domain 2-like"/>
    <property type="match status" value="1"/>
</dbReference>
<keyword evidence="3" id="KW-0413">Isomerase</keyword>
<keyword evidence="3" id="KW-0238">DNA-binding</keyword>
<dbReference type="Pfam" id="PF18335">
    <property type="entry name" value="SH3_13"/>
    <property type="match status" value="1"/>
</dbReference>
<dbReference type="GO" id="GO:0005524">
    <property type="term" value="F:ATP binding"/>
    <property type="evidence" value="ECO:0007669"/>
    <property type="project" value="UniProtKB-UniRule"/>
</dbReference>
<dbReference type="PANTHER" id="PTHR43788:SF6">
    <property type="entry name" value="DNA HELICASE B"/>
    <property type="match status" value="1"/>
</dbReference>
<dbReference type="GO" id="GO:0006310">
    <property type="term" value="P:DNA recombination"/>
    <property type="evidence" value="ECO:0007669"/>
    <property type="project" value="InterPro"/>
</dbReference>
<evidence type="ECO:0000256" key="2">
    <source>
        <dbReference type="ARBA" id="ARBA00022840"/>
    </source>
</evidence>
<keyword evidence="3" id="KW-0378">Hydrolase</keyword>
<comment type="caution">
    <text evidence="8">The sequence shown here is derived from an EMBL/GenBank/DDBJ whole genome shotgun (WGS) entry which is preliminary data.</text>
</comment>
<dbReference type="GO" id="GO:0016787">
    <property type="term" value="F:hydrolase activity"/>
    <property type="evidence" value="ECO:0007669"/>
    <property type="project" value="UniProtKB-KW"/>
</dbReference>
<dbReference type="Gene3D" id="1.10.10.2220">
    <property type="match status" value="1"/>
</dbReference>